<feature type="transmembrane region" description="Helical" evidence="2">
    <location>
        <begin position="71"/>
        <end position="88"/>
    </location>
</feature>
<dbReference type="STRING" id="183763.LP52_05700"/>
<accession>A0A0C2JLA5</accession>
<feature type="transmembrane region" description="Helical" evidence="2">
    <location>
        <begin position="126"/>
        <end position="145"/>
    </location>
</feature>
<feature type="region of interest" description="Disordered" evidence="1">
    <location>
        <begin position="181"/>
        <end position="202"/>
    </location>
</feature>
<dbReference type="InterPro" id="IPR052712">
    <property type="entry name" value="Acid_resist_chaperone_HdeD"/>
</dbReference>
<dbReference type="Proteomes" id="UP000031675">
    <property type="component" value="Unassembled WGS sequence"/>
</dbReference>
<dbReference type="InterPro" id="IPR005325">
    <property type="entry name" value="DUF308_memb"/>
</dbReference>
<dbReference type="GO" id="GO:0005886">
    <property type="term" value="C:plasma membrane"/>
    <property type="evidence" value="ECO:0007669"/>
    <property type="project" value="TreeGrafter"/>
</dbReference>
<sequence length="202" mass="21256">MGGDMLDYLAEHWWVLTVRGAAAILFGLVAVLWPGITAIALATVFGVYALVDGVFAGWAALRAQEGDRTPLVWEAVLGVVVGLIILAWPLATVLVLTVLLGLWAIITGVFEILTAYRLRREIHGEWLYIFGGALSVAFGLVIWIVPFGGAIAMSFAIGVYAIVFGSALIALSLRMRGLGQSADGGPLRSGPPQEGPEPGGTA</sequence>
<keyword evidence="4" id="KW-1185">Reference proteome</keyword>
<dbReference type="EMBL" id="JROO01000009">
    <property type="protein sequence ID" value="KIH99720.1"/>
    <property type="molecule type" value="Genomic_DNA"/>
</dbReference>
<dbReference type="PANTHER" id="PTHR34989">
    <property type="entry name" value="PROTEIN HDED"/>
    <property type="match status" value="1"/>
</dbReference>
<name>A0A0C2JLA5_9ACTN</name>
<reference evidence="4" key="1">
    <citation type="journal article" date="2015" name="Chem. Biol.">
        <title>Structure, bioactivity, and resistance mechanism of streptomonomicin, an unusual lasso Peptide from an understudied halophilic actinomycete.</title>
        <authorList>
            <person name="Metelev M."/>
            <person name="Tietz J.I."/>
            <person name="Melby J.O."/>
            <person name="Blair P.M."/>
            <person name="Zhu L."/>
            <person name="Livnat I."/>
            <person name="Severinov K."/>
            <person name="Mitchell D.A."/>
        </authorList>
    </citation>
    <scope>NUCLEOTIDE SEQUENCE [LARGE SCALE GENOMIC DNA]</scope>
    <source>
        <strain evidence="4">YIM 90003</strain>
    </source>
</reference>
<evidence type="ECO:0000256" key="2">
    <source>
        <dbReference type="SAM" id="Phobius"/>
    </source>
</evidence>
<feature type="transmembrane region" description="Helical" evidence="2">
    <location>
        <begin position="151"/>
        <end position="171"/>
    </location>
</feature>
<keyword evidence="2" id="KW-1133">Transmembrane helix</keyword>
<feature type="transmembrane region" description="Helical" evidence="2">
    <location>
        <begin position="12"/>
        <end position="33"/>
    </location>
</feature>
<organism evidence="3 4">
    <name type="scientific">Streptomonospora alba</name>
    <dbReference type="NCBI Taxonomy" id="183763"/>
    <lineage>
        <taxon>Bacteria</taxon>
        <taxon>Bacillati</taxon>
        <taxon>Actinomycetota</taxon>
        <taxon>Actinomycetes</taxon>
        <taxon>Streptosporangiales</taxon>
        <taxon>Nocardiopsidaceae</taxon>
        <taxon>Streptomonospora</taxon>
    </lineage>
</organism>
<dbReference type="Pfam" id="PF03729">
    <property type="entry name" value="DUF308"/>
    <property type="match status" value="1"/>
</dbReference>
<evidence type="ECO:0000256" key="1">
    <source>
        <dbReference type="SAM" id="MobiDB-lite"/>
    </source>
</evidence>
<feature type="transmembrane region" description="Helical" evidence="2">
    <location>
        <begin position="39"/>
        <end position="59"/>
    </location>
</feature>
<proteinExistence type="predicted"/>
<evidence type="ECO:0000313" key="3">
    <source>
        <dbReference type="EMBL" id="KIH99720.1"/>
    </source>
</evidence>
<comment type="caution">
    <text evidence="3">The sequence shown here is derived from an EMBL/GenBank/DDBJ whole genome shotgun (WGS) entry which is preliminary data.</text>
</comment>
<dbReference type="PANTHER" id="PTHR34989:SF1">
    <property type="entry name" value="PROTEIN HDED"/>
    <property type="match status" value="1"/>
</dbReference>
<evidence type="ECO:0000313" key="4">
    <source>
        <dbReference type="Proteomes" id="UP000031675"/>
    </source>
</evidence>
<protein>
    <submittedName>
        <fullName evidence="3">Membrane protein</fullName>
    </submittedName>
</protein>
<gene>
    <name evidence="3" type="ORF">LP52_05700</name>
</gene>
<keyword evidence="2" id="KW-0812">Transmembrane</keyword>
<dbReference type="AlphaFoldDB" id="A0A0C2JLA5"/>
<feature type="transmembrane region" description="Helical" evidence="2">
    <location>
        <begin position="94"/>
        <end position="114"/>
    </location>
</feature>
<keyword evidence="2" id="KW-0472">Membrane</keyword>